<feature type="domain" description="BioF2-like acetyltransferase" evidence="1">
    <location>
        <begin position="205"/>
        <end position="343"/>
    </location>
</feature>
<dbReference type="GO" id="GO:0016746">
    <property type="term" value="F:acyltransferase activity"/>
    <property type="evidence" value="ECO:0007669"/>
    <property type="project" value="UniProtKB-KW"/>
</dbReference>
<keyword evidence="3" id="KW-1185">Reference proteome</keyword>
<gene>
    <name evidence="2" type="ORF">M0H32_00350</name>
</gene>
<evidence type="ECO:0000259" key="1">
    <source>
        <dbReference type="Pfam" id="PF13480"/>
    </source>
</evidence>
<proteinExistence type="predicted"/>
<protein>
    <submittedName>
        <fullName evidence="2">GNAT family N-acetyltransferase</fullName>
        <ecNumber evidence="2">2.3.1.-</ecNumber>
    </submittedName>
</protein>
<dbReference type="EMBL" id="JALNMJ010000001">
    <property type="protein sequence ID" value="MCK7610593.1"/>
    <property type="molecule type" value="Genomic_DNA"/>
</dbReference>
<reference evidence="2" key="1">
    <citation type="submission" date="2022-04" db="EMBL/GenBank/DDBJ databases">
        <title>Roseibium sp. CAU 1639 isolated from mud.</title>
        <authorList>
            <person name="Kim W."/>
        </authorList>
    </citation>
    <scope>NUCLEOTIDE SEQUENCE</scope>
    <source>
        <strain evidence="2">CAU 1639</strain>
    </source>
</reference>
<sequence length="389" mass="42099">MGDGPMETSVLPECGAGLNATRCGGTDVLWHERPDFAQLTALWDMLPGGAVSSPFQTPEFLDCFFRGLAPGTCETFGVLAAHRPGAAEPCVLLPLIHYSKGSVRFASCPDLGVSDQNAPVLSRSQAGDGEAMVLAMCSDMMWGIKGADVVDVKKVHGTIGTTPNPLFHLPEAMDESATLFFDADALAAVGQGSKKKGVYKKAGASFRKLEKEGVRLVEVTSPAARLDILDAMMAMREERFRTLGRANSLKQDNREGFYRSLAGHSGSGNPIRILALKTDEELVAAVVMLAKDRFVNGILTSIGSERWQRFSPGMVMLVQSVYWARDNGIRIYNFGTGLQAYKSRFGAVEQPTRRLLVPLTIKGRAAVMAFNAKRRISDILRNLGEKSAP</sequence>
<evidence type="ECO:0000313" key="2">
    <source>
        <dbReference type="EMBL" id="MCK7610593.1"/>
    </source>
</evidence>
<accession>A0ABT0GME8</accession>
<name>A0ABT0GME8_9HYPH</name>
<dbReference type="Gene3D" id="3.40.630.30">
    <property type="match status" value="1"/>
</dbReference>
<dbReference type="SUPFAM" id="SSF55729">
    <property type="entry name" value="Acyl-CoA N-acyltransferases (Nat)"/>
    <property type="match status" value="1"/>
</dbReference>
<dbReference type="EC" id="2.3.1.-" evidence="2"/>
<dbReference type="Proteomes" id="UP001431221">
    <property type="component" value="Unassembled WGS sequence"/>
</dbReference>
<dbReference type="Pfam" id="PF13480">
    <property type="entry name" value="Acetyltransf_6"/>
    <property type="match status" value="1"/>
</dbReference>
<dbReference type="InterPro" id="IPR038740">
    <property type="entry name" value="BioF2-like_GNAT_dom"/>
</dbReference>
<dbReference type="InterPro" id="IPR016181">
    <property type="entry name" value="Acyl_CoA_acyltransferase"/>
</dbReference>
<organism evidence="2 3">
    <name type="scientific">Roseibium sediminicola</name>
    <dbReference type="NCBI Taxonomy" id="2933272"/>
    <lineage>
        <taxon>Bacteria</taxon>
        <taxon>Pseudomonadati</taxon>
        <taxon>Pseudomonadota</taxon>
        <taxon>Alphaproteobacteria</taxon>
        <taxon>Hyphomicrobiales</taxon>
        <taxon>Stappiaceae</taxon>
        <taxon>Roseibium</taxon>
    </lineage>
</organism>
<comment type="caution">
    <text evidence="2">The sequence shown here is derived from an EMBL/GenBank/DDBJ whole genome shotgun (WGS) entry which is preliminary data.</text>
</comment>
<keyword evidence="2" id="KW-0012">Acyltransferase</keyword>
<keyword evidence="2" id="KW-0808">Transferase</keyword>
<evidence type="ECO:0000313" key="3">
    <source>
        <dbReference type="Proteomes" id="UP001431221"/>
    </source>
</evidence>
<dbReference type="RefSeq" id="WP_248149309.1">
    <property type="nucleotide sequence ID" value="NZ_JALNMJ010000001.1"/>
</dbReference>